<sequence length="94" mass="10771">MILQHENARPNVAKPEKNYLERLKWEVLPYPPYSPDIATSDYHLFRTMAHGLAEQHCHSYEDAKMGRLLDNLKTRVVCPTWNSSADRGMGKSSG</sequence>
<evidence type="ECO:0000313" key="1">
    <source>
        <dbReference type="EMBL" id="GBM67457.1"/>
    </source>
</evidence>
<organism evidence="1 2">
    <name type="scientific">Araneus ventricosus</name>
    <name type="common">Orbweaver spider</name>
    <name type="synonym">Epeira ventricosa</name>
    <dbReference type="NCBI Taxonomy" id="182803"/>
    <lineage>
        <taxon>Eukaryota</taxon>
        <taxon>Metazoa</taxon>
        <taxon>Ecdysozoa</taxon>
        <taxon>Arthropoda</taxon>
        <taxon>Chelicerata</taxon>
        <taxon>Arachnida</taxon>
        <taxon>Araneae</taxon>
        <taxon>Araneomorphae</taxon>
        <taxon>Entelegynae</taxon>
        <taxon>Araneoidea</taxon>
        <taxon>Araneidae</taxon>
        <taxon>Araneus</taxon>
    </lineage>
</organism>
<dbReference type="PANTHER" id="PTHR46060:SF1">
    <property type="entry name" value="MARINER MOS1 TRANSPOSASE-LIKE PROTEIN"/>
    <property type="match status" value="1"/>
</dbReference>
<dbReference type="PANTHER" id="PTHR46060">
    <property type="entry name" value="MARINER MOS1 TRANSPOSASE-LIKE PROTEIN"/>
    <property type="match status" value="1"/>
</dbReference>
<dbReference type="InterPro" id="IPR052709">
    <property type="entry name" value="Transposase-MT_Hybrid"/>
</dbReference>
<keyword evidence="2" id="KW-1185">Reference proteome</keyword>
<dbReference type="Proteomes" id="UP000499080">
    <property type="component" value="Unassembled WGS sequence"/>
</dbReference>
<dbReference type="InterPro" id="IPR036397">
    <property type="entry name" value="RNaseH_sf"/>
</dbReference>
<evidence type="ECO:0008006" key="3">
    <source>
        <dbReference type="Google" id="ProtNLM"/>
    </source>
</evidence>
<gene>
    <name evidence="1" type="ORF">AVEN_124053_1</name>
</gene>
<reference evidence="1 2" key="1">
    <citation type="journal article" date="2019" name="Sci. Rep.">
        <title>Orb-weaving spider Araneus ventricosus genome elucidates the spidroin gene catalogue.</title>
        <authorList>
            <person name="Kono N."/>
            <person name="Nakamura H."/>
            <person name="Ohtoshi R."/>
            <person name="Moran D.A.P."/>
            <person name="Shinohara A."/>
            <person name="Yoshida Y."/>
            <person name="Fujiwara M."/>
            <person name="Mori M."/>
            <person name="Tomita M."/>
            <person name="Arakawa K."/>
        </authorList>
    </citation>
    <scope>NUCLEOTIDE SEQUENCE [LARGE SCALE GENOMIC DNA]</scope>
</reference>
<accession>A0A4Y2HPY5</accession>
<protein>
    <recommendedName>
        <fullName evidence="3">Mariner Mos1 transposase</fullName>
    </recommendedName>
</protein>
<evidence type="ECO:0000313" key="2">
    <source>
        <dbReference type="Proteomes" id="UP000499080"/>
    </source>
</evidence>
<proteinExistence type="predicted"/>
<comment type="caution">
    <text evidence="1">The sequence shown here is derived from an EMBL/GenBank/DDBJ whole genome shotgun (WGS) entry which is preliminary data.</text>
</comment>
<dbReference type="Gene3D" id="3.30.420.10">
    <property type="entry name" value="Ribonuclease H-like superfamily/Ribonuclease H"/>
    <property type="match status" value="1"/>
</dbReference>
<dbReference type="AlphaFoldDB" id="A0A4Y2HPY5"/>
<dbReference type="OrthoDB" id="6431520at2759"/>
<name>A0A4Y2HPY5_ARAVE</name>
<dbReference type="GO" id="GO:0003676">
    <property type="term" value="F:nucleic acid binding"/>
    <property type="evidence" value="ECO:0007669"/>
    <property type="project" value="InterPro"/>
</dbReference>
<dbReference type="EMBL" id="BGPR01002085">
    <property type="protein sequence ID" value="GBM67457.1"/>
    <property type="molecule type" value="Genomic_DNA"/>
</dbReference>